<dbReference type="Gene3D" id="3.30.750.24">
    <property type="entry name" value="STAS domain"/>
    <property type="match status" value="1"/>
</dbReference>
<dbReference type="GO" id="GO:0043856">
    <property type="term" value="F:anti-sigma factor antagonist activity"/>
    <property type="evidence" value="ECO:0007669"/>
    <property type="project" value="InterPro"/>
</dbReference>
<dbReference type="CDD" id="cd07043">
    <property type="entry name" value="STAS_anti-anti-sigma_factors"/>
    <property type="match status" value="1"/>
</dbReference>
<dbReference type="Pfam" id="PF01740">
    <property type="entry name" value="STAS"/>
    <property type="match status" value="1"/>
</dbReference>
<comment type="similarity">
    <text evidence="1 2">Belongs to the anti-sigma-factor antagonist family.</text>
</comment>
<dbReference type="PROSITE" id="PS50801">
    <property type="entry name" value="STAS"/>
    <property type="match status" value="1"/>
</dbReference>
<dbReference type="NCBIfam" id="TIGR00377">
    <property type="entry name" value="ant_ant_sig"/>
    <property type="match status" value="1"/>
</dbReference>
<reference evidence="4 5" key="1">
    <citation type="submission" date="2019-03" db="EMBL/GenBank/DDBJ databases">
        <title>Sequencing the genomes of 1000 actinobacteria strains.</title>
        <authorList>
            <person name="Klenk H.-P."/>
        </authorList>
    </citation>
    <scope>NUCLEOTIDE SEQUENCE [LARGE SCALE GENOMIC DNA]</scope>
    <source>
        <strain evidence="4 5">DSM 44969</strain>
    </source>
</reference>
<evidence type="ECO:0000256" key="2">
    <source>
        <dbReference type="RuleBase" id="RU003749"/>
    </source>
</evidence>
<dbReference type="SUPFAM" id="SSF52091">
    <property type="entry name" value="SpoIIaa-like"/>
    <property type="match status" value="1"/>
</dbReference>
<organism evidence="4 5">
    <name type="scientific">Pseudonocardia endophytica</name>
    <dbReference type="NCBI Taxonomy" id="401976"/>
    <lineage>
        <taxon>Bacteria</taxon>
        <taxon>Bacillati</taxon>
        <taxon>Actinomycetota</taxon>
        <taxon>Actinomycetes</taxon>
        <taxon>Pseudonocardiales</taxon>
        <taxon>Pseudonocardiaceae</taxon>
        <taxon>Pseudonocardia</taxon>
    </lineage>
</organism>
<dbReference type="InterPro" id="IPR003658">
    <property type="entry name" value="Anti-sigma_ant"/>
</dbReference>
<dbReference type="InterPro" id="IPR036513">
    <property type="entry name" value="STAS_dom_sf"/>
</dbReference>
<evidence type="ECO:0000313" key="4">
    <source>
        <dbReference type="EMBL" id="TCK26092.1"/>
    </source>
</evidence>
<dbReference type="InterPro" id="IPR002645">
    <property type="entry name" value="STAS_dom"/>
</dbReference>
<evidence type="ECO:0000256" key="1">
    <source>
        <dbReference type="ARBA" id="ARBA00009013"/>
    </source>
</evidence>
<accession>A0A4R1I7J7</accession>
<dbReference type="Proteomes" id="UP000295560">
    <property type="component" value="Unassembled WGS sequence"/>
</dbReference>
<gene>
    <name evidence="4" type="ORF">EV378_1920</name>
</gene>
<name>A0A4R1I7J7_PSEEN</name>
<evidence type="ECO:0000259" key="3">
    <source>
        <dbReference type="PROSITE" id="PS50801"/>
    </source>
</evidence>
<protein>
    <recommendedName>
        <fullName evidence="2">Anti-sigma factor antagonist</fullName>
    </recommendedName>
</protein>
<proteinExistence type="inferred from homology"/>
<dbReference type="PANTHER" id="PTHR33495:SF2">
    <property type="entry name" value="ANTI-SIGMA FACTOR ANTAGONIST TM_1081-RELATED"/>
    <property type="match status" value="1"/>
</dbReference>
<evidence type="ECO:0000313" key="5">
    <source>
        <dbReference type="Proteomes" id="UP000295560"/>
    </source>
</evidence>
<sequence>MARSRYPRAGVSRRSRRSPEVITLLGSASTQPDGAGELSASLSTPRTGLSVLSVTGEIDTLTAPQLSTALDELLAVPDGDLAIDLDGVTFLASSGLGVLIHAARNAARGNRMLYVVVSNRAVLRPLEVTGSSQLFTIIPAVDDVPDPASASEIT</sequence>
<dbReference type="PANTHER" id="PTHR33495">
    <property type="entry name" value="ANTI-SIGMA FACTOR ANTAGONIST TM_1081-RELATED-RELATED"/>
    <property type="match status" value="1"/>
</dbReference>
<comment type="caution">
    <text evidence="4">The sequence shown here is derived from an EMBL/GenBank/DDBJ whole genome shotgun (WGS) entry which is preliminary data.</text>
</comment>
<dbReference type="EMBL" id="SMFZ01000001">
    <property type="protein sequence ID" value="TCK26092.1"/>
    <property type="molecule type" value="Genomic_DNA"/>
</dbReference>
<dbReference type="AlphaFoldDB" id="A0A4R1I7J7"/>
<keyword evidence="5" id="KW-1185">Reference proteome</keyword>
<feature type="domain" description="STAS" evidence="3">
    <location>
        <begin position="48"/>
        <end position="151"/>
    </location>
</feature>